<name>A0A6I6EFA1_9GAMM</name>
<accession>A0A6I6EFA1</accession>
<dbReference type="AlphaFoldDB" id="A0A6I6EFA1"/>
<sequence>MDGAAPKRHYKKWDGEKWVTDTDAQHQSLVLEVLSKQASLLDEATKRIAVWQTKLLMGRKLSDDDSAALNAWMDYIDAVETIDVSTVDADMHIAWPAEPAGTFNVTIPLQ</sequence>
<dbReference type="RefSeq" id="WP_156287278.1">
    <property type="nucleotide sequence ID" value="NZ_CP046509.1"/>
</dbReference>
<evidence type="ECO:0008006" key="3">
    <source>
        <dbReference type="Google" id="ProtNLM"/>
    </source>
</evidence>
<evidence type="ECO:0000313" key="1">
    <source>
        <dbReference type="EMBL" id="QGU87228.1"/>
    </source>
</evidence>
<reference evidence="1 2" key="1">
    <citation type="submission" date="2019-12" db="EMBL/GenBank/DDBJ databases">
        <title>Erwinia sp. nov., isolated from droppings of birds in the Qinghai-Tiebt plateau of China.</title>
        <authorList>
            <person name="Ge Y."/>
        </authorList>
    </citation>
    <scope>NUCLEOTIDE SEQUENCE [LARGE SCALE GENOMIC DNA]</scope>
    <source>
        <strain evidence="1 2">J780</strain>
    </source>
</reference>
<gene>
    <name evidence="1" type="ORF">GN242_08390</name>
</gene>
<protein>
    <recommendedName>
        <fullName evidence="3">Tail fiber assembly protein</fullName>
    </recommendedName>
</protein>
<dbReference type="KEGG" id="erwi:GN242_08390"/>
<dbReference type="InterPro" id="IPR003458">
    <property type="entry name" value="Phage_T4_Gp38_tail_assem"/>
</dbReference>
<dbReference type="EMBL" id="CP046509">
    <property type="protein sequence ID" value="QGU87228.1"/>
    <property type="molecule type" value="Genomic_DNA"/>
</dbReference>
<dbReference type="Proteomes" id="UP000424752">
    <property type="component" value="Chromosome"/>
</dbReference>
<dbReference type="InterPro" id="IPR051220">
    <property type="entry name" value="TFA_Chaperone"/>
</dbReference>
<dbReference type="Pfam" id="PF02413">
    <property type="entry name" value="Caudo_TAP"/>
    <property type="match status" value="1"/>
</dbReference>
<dbReference type="PANTHER" id="PTHR34413:SF2">
    <property type="entry name" value="PROPHAGE TAIL FIBER ASSEMBLY PROTEIN HOMOLOG TFAE-RELATED"/>
    <property type="match status" value="1"/>
</dbReference>
<organism evidence="1 2">
    <name type="scientific">Erwinia sorbitola</name>
    <dbReference type="NCBI Taxonomy" id="2681984"/>
    <lineage>
        <taxon>Bacteria</taxon>
        <taxon>Pseudomonadati</taxon>
        <taxon>Pseudomonadota</taxon>
        <taxon>Gammaproteobacteria</taxon>
        <taxon>Enterobacterales</taxon>
        <taxon>Erwiniaceae</taxon>
        <taxon>Erwinia</taxon>
    </lineage>
</organism>
<dbReference type="PANTHER" id="PTHR34413">
    <property type="entry name" value="PROPHAGE TAIL FIBER ASSEMBLY PROTEIN HOMOLOG TFAE-RELATED-RELATED"/>
    <property type="match status" value="1"/>
</dbReference>
<proteinExistence type="predicted"/>
<evidence type="ECO:0000313" key="2">
    <source>
        <dbReference type="Proteomes" id="UP000424752"/>
    </source>
</evidence>